<protein>
    <recommendedName>
        <fullName evidence="7">Ribosomal RNA small subunit methyltransferase A</fullName>
        <ecNumber evidence="7">2.1.1.182</ecNumber>
    </recommendedName>
    <alternativeName>
        <fullName evidence="7">16S rRNA (adenine(1518)-N(6)/adenine(1519)-N(6))-dimethyltransferase</fullName>
    </alternativeName>
    <alternativeName>
        <fullName evidence="7">16S rRNA dimethyladenosine transferase</fullName>
    </alternativeName>
    <alternativeName>
        <fullName evidence="7">16S rRNA dimethylase</fullName>
    </alternativeName>
    <alternativeName>
        <fullName evidence="7">S-adenosylmethionine-6-N', N'-adenosyl(rRNA) dimethyltransferase</fullName>
    </alternativeName>
</protein>
<evidence type="ECO:0000256" key="8">
    <source>
        <dbReference type="PROSITE-ProRule" id="PRU01026"/>
    </source>
</evidence>
<reference evidence="10 11" key="1">
    <citation type="submission" date="2015-03" db="EMBL/GenBank/DDBJ databases">
        <title>Complete genome sequence of Muricauda lutaonensis CC-HSB-11T, isolated from a coastal hot spring.</title>
        <authorList>
            <person name="Kim K.M."/>
        </authorList>
    </citation>
    <scope>NUCLEOTIDE SEQUENCE [LARGE SCALE GENOMIC DNA]</scope>
    <source>
        <strain evidence="10 11">CC-HSB-11</strain>
    </source>
</reference>
<dbReference type="PATRIC" id="fig|516051.4.peg.1742"/>
<dbReference type="HAMAP" id="MF_00607">
    <property type="entry name" value="16SrRNA_methyltr_A"/>
    <property type="match status" value="1"/>
</dbReference>
<evidence type="ECO:0000256" key="7">
    <source>
        <dbReference type="HAMAP-Rule" id="MF_00607"/>
    </source>
</evidence>
<gene>
    <name evidence="7" type="primary">rsmA</name>
    <name evidence="7" type="synonym">ksgA</name>
    <name evidence="10" type="ORF">VC82_1687</name>
</gene>
<dbReference type="Gene3D" id="3.40.50.150">
    <property type="entry name" value="Vaccinia Virus protein VP39"/>
    <property type="match status" value="1"/>
</dbReference>
<feature type="binding site" evidence="7 8">
    <location>
        <position position="19"/>
    </location>
    <ligand>
        <name>S-adenosyl-L-methionine</name>
        <dbReference type="ChEBI" id="CHEBI:59789"/>
    </ligand>
</feature>
<keyword evidence="3 7" id="KW-0489">Methyltransferase</keyword>
<feature type="binding site" evidence="7 8">
    <location>
        <position position="46"/>
    </location>
    <ligand>
        <name>S-adenosyl-L-methionine</name>
        <dbReference type="ChEBI" id="CHEBI:59789"/>
    </ligand>
</feature>
<dbReference type="EMBL" id="CP011071">
    <property type="protein sequence ID" value="AKA35300.1"/>
    <property type="molecule type" value="Genomic_DNA"/>
</dbReference>
<dbReference type="NCBIfam" id="TIGR00755">
    <property type="entry name" value="ksgA"/>
    <property type="match status" value="1"/>
</dbReference>
<comment type="catalytic activity">
    <reaction evidence="7">
        <text>adenosine(1518)/adenosine(1519) in 16S rRNA + 4 S-adenosyl-L-methionine = N(6)-dimethyladenosine(1518)/N(6)-dimethyladenosine(1519) in 16S rRNA + 4 S-adenosyl-L-homocysteine + 4 H(+)</text>
        <dbReference type="Rhea" id="RHEA:19609"/>
        <dbReference type="Rhea" id="RHEA-COMP:10232"/>
        <dbReference type="Rhea" id="RHEA-COMP:10233"/>
        <dbReference type="ChEBI" id="CHEBI:15378"/>
        <dbReference type="ChEBI" id="CHEBI:57856"/>
        <dbReference type="ChEBI" id="CHEBI:59789"/>
        <dbReference type="ChEBI" id="CHEBI:74411"/>
        <dbReference type="ChEBI" id="CHEBI:74493"/>
        <dbReference type="EC" id="2.1.1.182"/>
    </reaction>
</comment>
<comment type="caution">
    <text evidence="7">Lacks conserved residue(s) required for the propagation of feature annotation.</text>
</comment>
<evidence type="ECO:0000256" key="4">
    <source>
        <dbReference type="ARBA" id="ARBA00022679"/>
    </source>
</evidence>
<proteinExistence type="inferred from homology"/>
<dbReference type="EC" id="2.1.1.182" evidence="7"/>
<dbReference type="PANTHER" id="PTHR11727">
    <property type="entry name" value="DIMETHYLADENOSINE TRANSFERASE"/>
    <property type="match status" value="1"/>
</dbReference>
<keyword evidence="2 7" id="KW-0698">rRNA processing</keyword>
<evidence type="ECO:0000313" key="10">
    <source>
        <dbReference type="EMBL" id="AKA35300.1"/>
    </source>
</evidence>
<feature type="domain" description="Ribosomal RNA adenine methylase transferase N-terminal" evidence="9">
    <location>
        <begin position="26"/>
        <end position="205"/>
    </location>
</feature>
<evidence type="ECO:0000313" key="11">
    <source>
        <dbReference type="Proteomes" id="UP000032726"/>
    </source>
</evidence>
<sequence>MSKSPRKTFVKAKKHLGQHFLKDEAIAKRIADTLSFKGYHQVLEIGPGTGVLTKYLIEKDIGLVAMDLDVESIAYLKNDFQRQYAPVLRDGKGLTIVQGDFLNFDLSKLFGNEPFAITGNFPYNISTQIVFKTLEMRHQVPEFTGMFQKEVAQRICASEGNKTYGIISVLTQVFYETEYLFTVPPHVFKPPPKVESGVIRLVRKNGPQPDFDKQLFFKVVKMAFNQRRKTLRNSLKSLGLPDILKEDAIFDRRPEQLSVAEFLALVKKIGNDPI</sequence>
<feature type="binding site" evidence="7 8">
    <location>
        <position position="21"/>
    </location>
    <ligand>
        <name>S-adenosyl-L-methionine</name>
        <dbReference type="ChEBI" id="CHEBI:59789"/>
    </ligand>
</feature>
<organism evidence="10 11">
    <name type="scientific">Flagellimonas lutaonensis</name>
    <dbReference type="NCBI Taxonomy" id="516051"/>
    <lineage>
        <taxon>Bacteria</taxon>
        <taxon>Pseudomonadati</taxon>
        <taxon>Bacteroidota</taxon>
        <taxon>Flavobacteriia</taxon>
        <taxon>Flavobacteriales</taxon>
        <taxon>Flavobacteriaceae</taxon>
        <taxon>Flagellimonas</taxon>
    </lineage>
</organism>
<dbReference type="InterPro" id="IPR020598">
    <property type="entry name" value="rRNA_Ade_methylase_Trfase_N"/>
</dbReference>
<dbReference type="GO" id="GO:0005829">
    <property type="term" value="C:cytosol"/>
    <property type="evidence" value="ECO:0007669"/>
    <property type="project" value="TreeGrafter"/>
</dbReference>
<dbReference type="GO" id="GO:0003723">
    <property type="term" value="F:RNA binding"/>
    <property type="evidence" value="ECO:0007669"/>
    <property type="project" value="UniProtKB-UniRule"/>
</dbReference>
<comment type="similarity">
    <text evidence="7">Belongs to the class I-like SAM-binding methyltransferase superfamily. rRNA adenine N(6)-methyltransferase family. RsmA subfamily.</text>
</comment>
<dbReference type="SMART" id="SM00650">
    <property type="entry name" value="rADc"/>
    <property type="match status" value="1"/>
</dbReference>
<evidence type="ECO:0000256" key="1">
    <source>
        <dbReference type="ARBA" id="ARBA00022490"/>
    </source>
</evidence>
<evidence type="ECO:0000256" key="5">
    <source>
        <dbReference type="ARBA" id="ARBA00022691"/>
    </source>
</evidence>
<keyword evidence="5 7" id="KW-0949">S-adenosyl-L-methionine</keyword>
<dbReference type="InterPro" id="IPR001737">
    <property type="entry name" value="KsgA/Erm"/>
</dbReference>
<dbReference type="GO" id="GO:0052908">
    <property type="term" value="F:16S rRNA (adenine(1518)-N(6)/adenine(1519)-N(6))-dimethyltransferase activity"/>
    <property type="evidence" value="ECO:0007669"/>
    <property type="project" value="UniProtKB-EC"/>
</dbReference>
<dbReference type="FunFam" id="1.10.8.100:FF:000001">
    <property type="entry name" value="Ribosomal RNA small subunit methyltransferase A"/>
    <property type="match status" value="1"/>
</dbReference>
<keyword evidence="11" id="KW-1185">Reference proteome</keyword>
<dbReference type="RefSeq" id="WP_245615863.1">
    <property type="nucleotide sequence ID" value="NZ_CP011071.1"/>
</dbReference>
<comment type="subcellular location">
    <subcellularLocation>
        <location evidence="7">Cytoplasm</location>
    </subcellularLocation>
</comment>
<dbReference type="Gene3D" id="1.10.8.100">
    <property type="entry name" value="Ribosomal RNA adenine dimethylase-like, domain 2"/>
    <property type="match status" value="1"/>
</dbReference>
<evidence type="ECO:0000256" key="6">
    <source>
        <dbReference type="ARBA" id="ARBA00022884"/>
    </source>
</evidence>
<feature type="binding site" evidence="8">
    <location>
        <position position="67"/>
    </location>
    <ligand>
        <name>S-adenosyl-L-methionine</name>
        <dbReference type="ChEBI" id="CHEBI:59789"/>
    </ligand>
</feature>
<evidence type="ECO:0000256" key="3">
    <source>
        <dbReference type="ARBA" id="ARBA00022603"/>
    </source>
</evidence>
<name>A0A0D5YSR4_9FLAO</name>
<dbReference type="Pfam" id="PF00398">
    <property type="entry name" value="RrnaAD"/>
    <property type="match status" value="1"/>
</dbReference>
<dbReference type="InterPro" id="IPR029063">
    <property type="entry name" value="SAM-dependent_MTases_sf"/>
</dbReference>
<keyword evidence="6 7" id="KW-0694">RNA-binding</keyword>
<dbReference type="InterPro" id="IPR011530">
    <property type="entry name" value="rRNA_adenine_dimethylase"/>
</dbReference>
<dbReference type="PROSITE" id="PS51689">
    <property type="entry name" value="SAM_RNA_A_N6_MT"/>
    <property type="match status" value="1"/>
</dbReference>
<accession>A0A0D5YSR4</accession>
<dbReference type="KEGG" id="mlt:VC82_1687"/>
<feature type="binding site" evidence="7 8">
    <location>
        <position position="100"/>
    </location>
    <ligand>
        <name>S-adenosyl-L-methionine</name>
        <dbReference type="ChEBI" id="CHEBI:59789"/>
    </ligand>
</feature>
<evidence type="ECO:0000256" key="2">
    <source>
        <dbReference type="ARBA" id="ARBA00022552"/>
    </source>
</evidence>
<comment type="function">
    <text evidence="7">Specifically dimethylates two adjacent adenosines (A1518 and A1519) in the loop of a conserved hairpin near the 3'-end of 16S rRNA in the 30S particle. May play a critical role in biogenesis of 30S subunits.</text>
</comment>
<dbReference type="Proteomes" id="UP000032726">
    <property type="component" value="Chromosome"/>
</dbReference>
<dbReference type="STRING" id="516051.VC82_1687"/>
<keyword evidence="4 7" id="KW-0808">Transferase</keyword>
<feature type="binding site" evidence="7 8">
    <location>
        <position position="120"/>
    </location>
    <ligand>
        <name>S-adenosyl-L-methionine</name>
        <dbReference type="ChEBI" id="CHEBI:59789"/>
    </ligand>
</feature>
<dbReference type="PANTHER" id="PTHR11727:SF7">
    <property type="entry name" value="DIMETHYLADENOSINE TRANSFERASE-RELATED"/>
    <property type="match status" value="1"/>
</dbReference>
<dbReference type="HOGENOM" id="CLU_041220_0_1_10"/>
<dbReference type="SUPFAM" id="SSF53335">
    <property type="entry name" value="S-adenosyl-L-methionine-dependent methyltransferases"/>
    <property type="match status" value="1"/>
</dbReference>
<dbReference type="InterPro" id="IPR023165">
    <property type="entry name" value="rRNA_Ade_diMease-like_C"/>
</dbReference>
<dbReference type="AlphaFoldDB" id="A0A0D5YSR4"/>
<keyword evidence="1 7" id="KW-0963">Cytoplasm</keyword>
<evidence type="ECO:0000259" key="9">
    <source>
        <dbReference type="SMART" id="SM00650"/>
    </source>
</evidence>